<comment type="catalytic activity">
    <reaction evidence="11 13">
        <text>N(6)-biotinyl-L-lysyl-[protein] + hydrogencarbonate + ATP = N(6)-carboxybiotinyl-L-lysyl-[protein] + ADP + phosphate + H(+)</text>
        <dbReference type="Rhea" id="RHEA:13501"/>
        <dbReference type="Rhea" id="RHEA-COMP:10505"/>
        <dbReference type="Rhea" id="RHEA-COMP:10506"/>
        <dbReference type="ChEBI" id="CHEBI:15378"/>
        <dbReference type="ChEBI" id="CHEBI:17544"/>
        <dbReference type="ChEBI" id="CHEBI:30616"/>
        <dbReference type="ChEBI" id="CHEBI:43474"/>
        <dbReference type="ChEBI" id="CHEBI:83144"/>
        <dbReference type="ChEBI" id="CHEBI:83145"/>
        <dbReference type="ChEBI" id="CHEBI:456216"/>
        <dbReference type="EC" id="6.3.4.14"/>
    </reaction>
</comment>
<name>A0A6C2TV80_PONDE</name>
<evidence type="ECO:0000256" key="8">
    <source>
        <dbReference type="ARBA" id="ARBA00022840"/>
    </source>
</evidence>
<dbReference type="EMBL" id="CAAHFG010000001">
    <property type="protein sequence ID" value="VGO11520.1"/>
    <property type="molecule type" value="Genomic_DNA"/>
</dbReference>
<dbReference type="GO" id="GO:0046872">
    <property type="term" value="F:metal ion binding"/>
    <property type="evidence" value="ECO:0007669"/>
    <property type="project" value="UniProtKB-KW"/>
</dbReference>
<dbReference type="GO" id="GO:0005524">
    <property type="term" value="F:ATP binding"/>
    <property type="evidence" value="ECO:0007669"/>
    <property type="project" value="UniProtKB-UniRule"/>
</dbReference>
<reference evidence="16 17" key="1">
    <citation type="submission" date="2019-04" db="EMBL/GenBank/DDBJ databases">
        <authorList>
            <person name="Van Vliet M D."/>
        </authorList>
    </citation>
    <scope>NUCLEOTIDE SEQUENCE [LARGE SCALE GENOMIC DNA]</scope>
    <source>
        <strain evidence="16 17">F1</strain>
    </source>
</reference>
<dbReference type="FunFam" id="3.40.50.20:FF:000010">
    <property type="entry name" value="Propionyl-CoA carboxylase subunit alpha"/>
    <property type="match status" value="1"/>
</dbReference>
<feature type="domain" description="ATP-grasp" evidence="14">
    <location>
        <begin position="120"/>
        <end position="318"/>
    </location>
</feature>
<keyword evidence="5 13" id="KW-0436">Ligase</keyword>
<evidence type="ECO:0000256" key="12">
    <source>
        <dbReference type="PROSITE-ProRule" id="PRU00409"/>
    </source>
</evidence>
<dbReference type="InterPro" id="IPR011054">
    <property type="entry name" value="Rudment_hybrid_motif"/>
</dbReference>
<dbReference type="NCBIfam" id="TIGR00514">
    <property type="entry name" value="accC"/>
    <property type="match status" value="1"/>
</dbReference>
<keyword evidence="13" id="KW-0443">Lipid metabolism</keyword>
<dbReference type="PROSITE" id="PS00867">
    <property type="entry name" value="CPSASE_2"/>
    <property type="match status" value="1"/>
</dbReference>
<dbReference type="InterPro" id="IPR005482">
    <property type="entry name" value="Biotin_COase_C"/>
</dbReference>
<keyword evidence="9" id="KW-0460">Magnesium</keyword>
<evidence type="ECO:0000313" key="16">
    <source>
        <dbReference type="EMBL" id="VGO11520.1"/>
    </source>
</evidence>
<dbReference type="SUPFAM" id="SSF51246">
    <property type="entry name" value="Rudiment single hybrid motif"/>
    <property type="match status" value="1"/>
</dbReference>
<dbReference type="InterPro" id="IPR051602">
    <property type="entry name" value="ACC_Biotin_Carboxylase"/>
</dbReference>
<evidence type="ECO:0000256" key="9">
    <source>
        <dbReference type="ARBA" id="ARBA00022842"/>
    </source>
</evidence>
<keyword evidence="7 12" id="KW-0547">Nucleotide-binding</keyword>
<dbReference type="Pfam" id="PF00289">
    <property type="entry name" value="Biotin_carb_N"/>
    <property type="match status" value="1"/>
</dbReference>
<evidence type="ECO:0000313" key="17">
    <source>
        <dbReference type="Proteomes" id="UP000366872"/>
    </source>
</evidence>
<evidence type="ECO:0000256" key="1">
    <source>
        <dbReference type="ARBA" id="ARBA00003761"/>
    </source>
</evidence>
<dbReference type="InterPro" id="IPR011764">
    <property type="entry name" value="Biotin_carboxylation_dom"/>
</dbReference>
<dbReference type="InterPro" id="IPR005479">
    <property type="entry name" value="CPAse_ATP-bd"/>
</dbReference>
<dbReference type="PANTHER" id="PTHR48095">
    <property type="entry name" value="PYRUVATE CARBOXYLASE SUBUNIT A"/>
    <property type="match status" value="1"/>
</dbReference>
<keyword evidence="6" id="KW-0479">Metal-binding</keyword>
<dbReference type="Proteomes" id="UP000366872">
    <property type="component" value="Unassembled WGS sequence"/>
</dbReference>
<organism evidence="16 17">
    <name type="scientific">Pontiella desulfatans</name>
    <dbReference type="NCBI Taxonomy" id="2750659"/>
    <lineage>
        <taxon>Bacteria</taxon>
        <taxon>Pseudomonadati</taxon>
        <taxon>Kiritimatiellota</taxon>
        <taxon>Kiritimatiellia</taxon>
        <taxon>Kiritimatiellales</taxon>
        <taxon>Pontiellaceae</taxon>
        <taxon>Pontiella</taxon>
    </lineage>
</organism>
<keyword evidence="13" id="KW-0276">Fatty acid metabolism</keyword>
<evidence type="ECO:0000256" key="5">
    <source>
        <dbReference type="ARBA" id="ARBA00022598"/>
    </source>
</evidence>
<keyword evidence="13" id="KW-0444">Lipid biosynthesis</keyword>
<evidence type="ECO:0000256" key="13">
    <source>
        <dbReference type="RuleBase" id="RU365063"/>
    </source>
</evidence>
<dbReference type="SUPFAM" id="SSF56059">
    <property type="entry name" value="Glutathione synthetase ATP-binding domain-like"/>
    <property type="match status" value="1"/>
</dbReference>
<accession>A0A6C2TV80</accession>
<gene>
    <name evidence="16" type="primary">accC</name>
    <name evidence="16" type="ORF">PDESU_00064</name>
</gene>
<evidence type="ECO:0000256" key="10">
    <source>
        <dbReference type="ARBA" id="ARBA00023267"/>
    </source>
</evidence>
<dbReference type="InterPro" id="IPR005481">
    <property type="entry name" value="BC-like_N"/>
</dbReference>
<evidence type="ECO:0000256" key="3">
    <source>
        <dbReference type="ARBA" id="ARBA00011750"/>
    </source>
</evidence>
<keyword evidence="13" id="KW-0275">Fatty acid biosynthesis</keyword>
<dbReference type="PANTHER" id="PTHR48095:SF2">
    <property type="entry name" value="BIOTIN CARBOXYLASE, CHLOROPLASTIC"/>
    <property type="match status" value="1"/>
</dbReference>
<dbReference type="FunFam" id="3.30.1490.20:FF:000018">
    <property type="entry name" value="Biotin carboxylase"/>
    <property type="match status" value="1"/>
</dbReference>
<dbReference type="GO" id="GO:0006633">
    <property type="term" value="P:fatty acid biosynthetic process"/>
    <property type="evidence" value="ECO:0007669"/>
    <property type="project" value="UniProtKB-KW"/>
</dbReference>
<sequence>MFEKVLIANRGEIALRIIRACKELGVRSVAVYSEADADSLHVQMADEAICIGPAAANASYLKITNIISAAEVADVDAIHPGYGFLAENAHFAEICANCNITFIGPSADCIRNMGDKAIARDTMKAAGVPITPGSDGILKNSDEALELAHKMGYPVLLKAVAGGGGKGMRVARNDVSLVQGFMAAAAEGDASFGNPDLFMEKYIESARHVEVQIIGDKHGNVCHLGERDCSIQRRHQKLVEEAPCPTLTDEERQALGDAAVKAAKAVDYDSAGTLEFLYDETAKQFYFMEMNTRIQVEHTVSEEVSGIDLMKEQIRVAAGEKLSFTQEEMRIEGHAIEYRVNAEDPYNNFTPSPGLVEAVHFPGGPGIRIDSHVYSGYTISPYYDSMIGKIIAKGKDRHEAIARMRRALEEFTIIGPHTSVPLGEALMVDKRFVDGTYNTAYLERFMHEVFLNS</sequence>
<dbReference type="UniPathway" id="UPA00655">
    <property type="reaction ID" value="UER00711"/>
</dbReference>
<keyword evidence="8 12" id="KW-0067">ATP-binding</keyword>
<dbReference type="RefSeq" id="WP_136077272.1">
    <property type="nucleotide sequence ID" value="NZ_CAAHFG010000001.1"/>
</dbReference>
<comment type="subunit">
    <text evidence="3 13">Acetyl-CoA carboxylase is a heterohexamer of biotin carboxyl carrier protein, biotin carboxylase and the two subunits of carboxyl transferase in a 2:2 complex.</text>
</comment>
<evidence type="ECO:0000259" key="15">
    <source>
        <dbReference type="PROSITE" id="PS50979"/>
    </source>
</evidence>
<dbReference type="GO" id="GO:0004075">
    <property type="term" value="F:biotin carboxylase activity"/>
    <property type="evidence" value="ECO:0007669"/>
    <property type="project" value="UniProtKB-EC"/>
</dbReference>
<evidence type="ECO:0000256" key="2">
    <source>
        <dbReference type="ARBA" id="ARBA00004956"/>
    </source>
</evidence>
<comment type="pathway">
    <text evidence="2 13">Lipid metabolism; malonyl-CoA biosynthesis; malonyl-CoA from acetyl-CoA: step 1/1.</text>
</comment>
<evidence type="ECO:0000256" key="11">
    <source>
        <dbReference type="ARBA" id="ARBA00048600"/>
    </source>
</evidence>
<dbReference type="Pfam" id="PF02786">
    <property type="entry name" value="CPSase_L_D2"/>
    <property type="match status" value="1"/>
</dbReference>
<dbReference type="InterPro" id="IPR011761">
    <property type="entry name" value="ATP-grasp"/>
</dbReference>
<dbReference type="InterPro" id="IPR016185">
    <property type="entry name" value="PreATP-grasp_dom_sf"/>
</dbReference>
<keyword evidence="17" id="KW-1185">Reference proteome</keyword>
<dbReference type="GO" id="GO:2001295">
    <property type="term" value="P:malonyl-CoA biosynthetic process"/>
    <property type="evidence" value="ECO:0007669"/>
    <property type="project" value="UniProtKB-UniPathway"/>
</dbReference>
<keyword evidence="10 13" id="KW-0092">Biotin</keyword>
<dbReference type="AlphaFoldDB" id="A0A6C2TV80"/>
<feature type="domain" description="Biotin carboxylation" evidence="15">
    <location>
        <begin position="1"/>
        <end position="447"/>
    </location>
</feature>
<dbReference type="NCBIfam" id="NF006367">
    <property type="entry name" value="PRK08591.1"/>
    <property type="match status" value="1"/>
</dbReference>
<dbReference type="SMART" id="SM00878">
    <property type="entry name" value="Biotin_carb_C"/>
    <property type="match status" value="1"/>
</dbReference>
<proteinExistence type="predicted"/>
<dbReference type="Pfam" id="PF02785">
    <property type="entry name" value="Biotin_carb_C"/>
    <property type="match status" value="1"/>
</dbReference>
<protein>
    <recommendedName>
        <fullName evidence="4 13">Biotin carboxylase</fullName>
        <ecNumber evidence="4 13">6.3.4.14</ecNumber>
    </recommendedName>
    <alternativeName>
        <fullName evidence="13">Acetyl-coenzyme A carboxylase biotin carboxylase subunit A</fullName>
    </alternativeName>
</protein>
<dbReference type="Gene3D" id="3.30.470.20">
    <property type="entry name" value="ATP-grasp fold, B domain"/>
    <property type="match status" value="1"/>
</dbReference>
<evidence type="ECO:0000256" key="4">
    <source>
        <dbReference type="ARBA" id="ARBA00013263"/>
    </source>
</evidence>
<evidence type="ECO:0000256" key="7">
    <source>
        <dbReference type="ARBA" id="ARBA00022741"/>
    </source>
</evidence>
<dbReference type="InterPro" id="IPR004549">
    <property type="entry name" value="Acetyl_CoA_COase_biotin_COase"/>
</dbReference>
<dbReference type="PROSITE" id="PS50975">
    <property type="entry name" value="ATP_GRASP"/>
    <property type="match status" value="1"/>
</dbReference>
<evidence type="ECO:0000256" key="6">
    <source>
        <dbReference type="ARBA" id="ARBA00022723"/>
    </source>
</evidence>
<evidence type="ECO:0000259" key="14">
    <source>
        <dbReference type="PROSITE" id="PS50975"/>
    </source>
</evidence>
<dbReference type="SUPFAM" id="SSF52440">
    <property type="entry name" value="PreATP-grasp domain"/>
    <property type="match status" value="1"/>
</dbReference>
<comment type="function">
    <text evidence="1 13">This protein is a component of the acetyl coenzyme A carboxylase complex; first, biotin carboxylase catalyzes the carboxylation of the carrier protein and then the transcarboxylase transfers the carboxyl group to form malonyl-CoA.</text>
</comment>
<dbReference type="PROSITE" id="PS50979">
    <property type="entry name" value="BC"/>
    <property type="match status" value="1"/>
</dbReference>
<dbReference type="EC" id="6.3.4.14" evidence="4 13"/>